<keyword evidence="7" id="KW-1185">Reference proteome</keyword>
<feature type="transmembrane region" description="Helical" evidence="4">
    <location>
        <begin position="155"/>
        <end position="175"/>
    </location>
</feature>
<feature type="transmembrane region" description="Helical" evidence="4">
    <location>
        <begin position="117"/>
        <end position="134"/>
    </location>
</feature>
<sequence>MIFVPLPFVVALLLVILLVRLLRHSEQGIWDNRLFILLIGAYALQSVLIGVRWGYDFREILPLQSILATLIAPLAWISFRSLTIEEAASSEIAGWQHLLPAILVIALLIAWREPIGIVITLVFLSYGAALLWLARRGPDALVVSRIDGVVLSYRSLLITGIALVASAATDVIISFDFAWNGGTHSGAVVAIGNVVSLLVLGGAASVASFSRGHDDRAEALPHGVVEPQATEEDAAVAVSVNELMQSKRLYTDTELNLGRIARKLNLPARRVSLAINRIHKMSVSQYVNDHRIREACRLLASTDAPVTRVMFDSGFISKSNFNREFLRVTGLTPTLWRQRERAPHEPCRLPHPHERTL</sequence>
<evidence type="ECO:0000313" key="7">
    <source>
        <dbReference type="Proteomes" id="UP000240653"/>
    </source>
</evidence>
<name>A0A2P7S0G2_9HYPH</name>
<accession>A0A2P7S0G2</accession>
<feature type="transmembrane region" description="Helical" evidence="4">
    <location>
        <begin position="92"/>
        <end position="111"/>
    </location>
</feature>
<dbReference type="PROSITE" id="PS01124">
    <property type="entry name" value="HTH_ARAC_FAMILY_2"/>
    <property type="match status" value="1"/>
</dbReference>
<dbReference type="InterPro" id="IPR009057">
    <property type="entry name" value="Homeodomain-like_sf"/>
</dbReference>
<dbReference type="InterPro" id="IPR018060">
    <property type="entry name" value="HTH_AraC"/>
</dbReference>
<comment type="caution">
    <text evidence="6">The sequence shown here is derived from an EMBL/GenBank/DDBJ whole genome shotgun (WGS) entry which is preliminary data.</text>
</comment>
<dbReference type="Proteomes" id="UP000240653">
    <property type="component" value="Unassembled WGS sequence"/>
</dbReference>
<keyword evidence="4" id="KW-0812">Transmembrane</keyword>
<keyword evidence="2" id="KW-0238">DNA-binding</keyword>
<evidence type="ECO:0000256" key="2">
    <source>
        <dbReference type="ARBA" id="ARBA00023125"/>
    </source>
</evidence>
<dbReference type="Gene3D" id="1.10.10.60">
    <property type="entry name" value="Homeodomain-like"/>
    <property type="match status" value="1"/>
</dbReference>
<keyword evidence="1" id="KW-0805">Transcription regulation</keyword>
<dbReference type="PANTHER" id="PTHR43280">
    <property type="entry name" value="ARAC-FAMILY TRANSCRIPTIONAL REGULATOR"/>
    <property type="match status" value="1"/>
</dbReference>
<dbReference type="PANTHER" id="PTHR43280:SF29">
    <property type="entry name" value="ARAC-FAMILY TRANSCRIPTIONAL REGULATOR"/>
    <property type="match status" value="1"/>
</dbReference>
<evidence type="ECO:0000256" key="4">
    <source>
        <dbReference type="SAM" id="Phobius"/>
    </source>
</evidence>
<feature type="transmembrane region" description="Helical" evidence="4">
    <location>
        <begin position="6"/>
        <end position="22"/>
    </location>
</feature>
<keyword evidence="4" id="KW-0472">Membrane</keyword>
<gene>
    <name evidence="6" type="ORF">C7I85_25970</name>
</gene>
<keyword evidence="4" id="KW-1133">Transmembrane helix</keyword>
<evidence type="ECO:0000313" key="6">
    <source>
        <dbReference type="EMBL" id="PSJ55965.1"/>
    </source>
</evidence>
<dbReference type="GO" id="GO:0043565">
    <property type="term" value="F:sequence-specific DNA binding"/>
    <property type="evidence" value="ECO:0007669"/>
    <property type="project" value="InterPro"/>
</dbReference>
<dbReference type="GO" id="GO:0003700">
    <property type="term" value="F:DNA-binding transcription factor activity"/>
    <property type="evidence" value="ECO:0007669"/>
    <property type="project" value="InterPro"/>
</dbReference>
<dbReference type="OrthoDB" id="345413at2"/>
<feature type="transmembrane region" description="Helical" evidence="4">
    <location>
        <begin position="187"/>
        <end position="209"/>
    </location>
</feature>
<protein>
    <submittedName>
        <fullName evidence="6">AraC family transcriptional regulator</fullName>
    </submittedName>
</protein>
<dbReference type="Pfam" id="PF12833">
    <property type="entry name" value="HTH_18"/>
    <property type="match status" value="1"/>
</dbReference>
<feature type="transmembrane region" description="Helical" evidence="4">
    <location>
        <begin position="34"/>
        <end position="55"/>
    </location>
</feature>
<dbReference type="EMBL" id="PXYL01000021">
    <property type="protein sequence ID" value="PSJ55965.1"/>
    <property type="molecule type" value="Genomic_DNA"/>
</dbReference>
<organism evidence="6 7">
    <name type="scientific">Pseudaminobacter soli</name>
    <name type="common">ex Li et al. 2025</name>
    <dbReference type="NCBI Taxonomy" id="1295366"/>
    <lineage>
        <taxon>Bacteria</taxon>
        <taxon>Pseudomonadati</taxon>
        <taxon>Pseudomonadota</taxon>
        <taxon>Alphaproteobacteria</taxon>
        <taxon>Hyphomicrobiales</taxon>
        <taxon>Phyllobacteriaceae</taxon>
        <taxon>Pseudaminobacter</taxon>
    </lineage>
</organism>
<reference evidence="6 7" key="1">
    <citation type="submission" date="2018-03" db="EMBL/GenBank/DDBJ databases">
        <title>The draft genome of Mesorhizobium soli JCM 19897.</title>
        <authorList>
            <person name="Li L."/>
            <person name="Liu L."/>
            <person name="Liang L."/>
            <person name="Wang T."/>
            <person name="Zhang X."/>
        </authorList>
    </citation>
    <scope>NUCLEOTIDE SEQUENCE [LARGE SCALE GENOMIC DNA]</scope>
    <source>
        <strain evidence="6 7">JCM 19897</strain>
    </source>
</reference>
<proteinExistence type="predicted"/>
<feature type="domain" description="HTH araC/xylS-type" evidence="5">
    <location>
        <begin position="233"/>
        <end position="339"/>
    </location>
</feature>
<evidence type="ECO:0000259" key="5">
    <source>
        <dbReference type="PROSITE" id="PS01124"/>
    </source>
</evidence>
<dbReference type="SUPFAM" id="SSF46689">
    <property type="entry name" value="Homeodomain-like"/>
    <property type="match status" value="1"/>
</dbReference>
<evidence type="ECO:0000256" key="3">
    <source>
        <dbReference type="ARBA" id="ARBA00023163"/>
    </source>
</evidence>
<dbReference type="SMART" id="SM00342">
    <property type="entry name" value="HTH_ARAC"/>
    <property type="match status" value="1"/>
</dbReference>
<keyword evidence="3" id="KW-0804">Transcription</keyword>
<feature type="transmembrane region" description="Helical" evidence="4">
    <location>
        <begin position="61"/>
        <end position="80"/>
    </location>
</feature>
<dbReference type="AlphaFoldDB" id="A0A2P7S0G2"/>
<evidence type="ECO:0000256" key="1">
    <source>
        <dbReference type="ARBA" id="ARBA00023015"/>
    </source>
</evidence>